<dbReference type="CDD" id="cd06581">
    <property type="entry name" value="TM_PBP1_LivM_like"/>
    <property type="match status" value="1"/>
</dbReference>
<keyword evidence="6 10" id="KW-1133">Transmembrane helix</keyword>
<evidence type="ECO:0000256" key="4">
    <source>
        <dbReference type="ARBA" id="ARBA00022692"/>
    </source>
</evidence>
<dbReference type="HOGENOM" id="CLU_006313_4_2_11"/>
<protein>
    <submittedName>
        <fullName evidence="11">ABC transporter permease</fullName>
    </submittedName>
</protein>
<feature type="transmembrane region" description="Helical" evidence="10">
    <location>
        <begin position="188"/>
        <end position="212"/>
    </location>
</feature>
<evidence type="ECO:0000313" key="12">
    <source>
        <dbReference type="Proteomes" id="UP000035035"/>
    </source>
</evidence>
<keyword evidence="2" id="KW-0813">Transport</keyword>
<dbReference type="GO" id="GO:0015658">
    <property type="term" value="F:branched-chain amino acid transmembrane transporter activity"/>
    <property type="evidence" value="ECO:0007669"/>
    <property type="project" value="InterPro"/>
</dbReference>
<evidence type="ECO:0000256" key="9">
    <source>
        <dbReference type="SAM" id="MobiDB-lite"/>
    </source>
</evidence>
<keyword evidence="12" id="KW-1185">Reference proteome</keyword>
<feature type="transmembrane region" description="Helical" evidence="10">
    <location>
        <begin position="62"/>
        <end position="82"/>
    </location>
</feature>
<feature type="transmembrane region" description="Helical" evidence="10">
    <location>
        <begin position="480"/>
        <end position="498"/>
    </location>
</feature>
<feature type="transmembrane region" description="Helical" evidence="10">
    <location>
        <begin position="6"/>
        <end position="24"/>
    </location>
</feature>
<feature type="transmembrane region" description="Helical" evidence="10">
    <location>
        <begin position="580"/>
        <end position="599"/>
    </location>
</feature>
<dbReference type="EMBL" id="AYXO01000073">
    <property type="protein sequence ID" value="ETA04641.1"/>
    <property type="molecule type" value="Genomic_DNA"/>
</dbReference>
<dbReference type="Proteomes" id="UP000035035">
    <property type="component" value="Unassembled WGS sequence"/>
</dbReference>
<feature type="transmembrane region" description="Helical" evidence="10">
    <location>
        <begin position="94"/>
        <end position="120"/>
    </location>
</feature>
<dbReference type="PANTHER" id="PTHR11795:SF445">
    <property type="entry name" value="AMINO ACID ABC TRANSPORTER PERMEASE PROTEIN"/>
    <property type="match status" value="1"/>
</dbReference>
<dbReference type="CDD" id="cd06582">
    <property type="entry name" value="TM_PBP1_LivH_like"/>
    <property type="match status" value="1"/>
</dbReference>
<dbReference type="RefSeq" id="WP_035753063.1">
    <property type="nucleotide sequence ID" value="NZ_KI629800.1"/>
</dbReference>
<feature type="transmembrane region" description="Helical" evidence="10">
    <location>
        <begin position="529"/>
        <end position="550"/>
    </location>
</feature>
<sequence length="672" mass="69410">MLEFTVAGLALGSIYAIVASGLVITYVSAGVLNFAFGPMAFFLARFYYFLHSEQGMGILPSFVIAVVIGGPALGVVLYYALFQHIRRSSTLIEIVATIGLSVALPAASRLIFGDLAVTVVPGLAPEPVAVYRIGGVAINLNQVLMMGALVLLVVAGGLVLKFTQVGLVVRAMVDTEAMSQLVGVNTRLVSVGVWAFSSFLAGVAGVLVAPTVGLSSDQFILLVSAAFAAVVIARFVKIGIAIAAGLLIGWLTTVIQSQLPSDSSWTTAVVASTPFALMLAVLLYYRVTGKGADEDTGVGGALDRAIAVVDTGTAKVAEGASRRLSHGSRGPLFAPGVLIAIVCVALLPQVLPNYWVGLVAQGICMAVVFLSFTLLTGQGGMVWLCQAALAGIGAVTTAQLVTEFEWPVIGALLAAGVVTSLFGLVIGLVTIRLGNLYIALVTLSFALLIQTMMFTREWIENSGAGIALLRPDWLDGDADFLYFGLIIFSLASLVVLNFRRSTAGLALAAVRSSEAGARSIAINVVQAKLMVAVLASATAGVGGGMMALYAGAATPLTYSAILGMVWLAVLVTMGVRSNVAALFAGMALTVFPGIFTTYFPHEIGDLPTVLFGVGAILVARDPDGVVATQARQIAGLASRLRARVGGPPSATPPPGDDMITPAPQPAREGVAR</sequence>
<dbReference type="GO" id="GO:0006865">
    <property type="term" value="P:amino acid transport"/>
    <property type="evidence" value="ECO:0007669"/>
    <property type="project" value="UniProtKB-KW"/>
</dbReference>
<evidence type="ECO:0000256" key="3">
    <source>
        <dbReference type="ARBA" id="ARBA00022475"/>
    </source>
</evidence>
<feature type="transmembrane region" description="Helical" evidence="10">
    <location>
        <begin position="218"/>
        <end position="236"/>
    </location>
</feature>
<feature type="transmembrane region" description="Helical" evidence="10">
    <location>
        <begin position="332"/>
        <end position="348"/>
    </location>
</feature>
<comment type="similarity">
    <text evidence="8">Belongs to the binding-protein-dependent transport system permease family. LivHM subfamily.</text>
</comment>
<accession>W9DDZ8</accession>
<feature type="transmembrane region" description="Helical" evidence="10">
    <location>
        <begin position="140"/>
        <end position="160"/>
    </location>
</feature>
<evidence type="ECO:0000256" key="7">
    <source>
        <dbReference type="ARBA" id="ARBA00023136"/>
    </source>
</evidence>
<proteinExistence type="inferred from homology"/>
<reference evidence="11 12" key="1">
    <citation type="journal article" date="2014" name="Genome Announc.">
        <title>Draft Genome Sequence of Gordonia alkanivorans Strain CGMCC6845, a Halotolerant Hydrocarbon-Degrading Bacterium.</title>
        <authorList>
            <person name="Wang X."/>
            <person name="Jin D."/>
            <person name="Zhou L."/>
            <person name="Wu L."/>
            <person name="An W."/>
            <person name="Zhao L."/>
        </authorList>
    </citation>
    <scope>NUCLEOTIDE SEQUENCE [LARGE SCALE GENOMIC DNA]</scope>
    <source>
        <strain evidence="11 12">CGMCC 6845</strain>
    </source>
</reference>
<name>W9DDZ8_9ACTN</name>
<dbReference type="InterPro" id="IPR001851">
    <property type="entry name" value="ABC_transp_permease"/>
</dbReference>
<feature type="transmembrane region" description="Helical" evidence="10">
    <location>
        <begin position="265"/>
        <end position="285"/>
    </location>
</feature>
<keyword evidence="7 10" id="KW-0472">Membrane</keyword>
<dbReference type="PATRIC" id="fig|1423140.3.peg.4209"/>
<evidence type="ECO:0000256" key="1">
    <source>
        <dbReference type="ARBA" id="ARBA00004651"/>
    </source>
</evidence>
<evidence type="ECO:0000256" key="8">
    <source>
        <dbReference type="ARBA" id="ARBA00037998"/>
    </source>
</evidence>
<comment type="subcellular location">
    <subcellularLocation>
        <location evidence="1">Cell membrane</location>
        <topology evidence="1">Multi-pass membrane protein</topology>
    </subcellularLocation>
</comment>
<evidence type="ECO:0000256" key="5">
    <source>
        <dbReference type="ARBA" id="ARBA00022970"/>
    </source>
</evidence>
<organism evidence="11 12">
    <name type="scientific">Gordonia alkanivorans CGMCC 6845</name>
    <dbReference type="NCBI Taxonomy" id="1423140"/>
    <lineage>
        <taxon>Bacteria</taxon>
        <taxon>Bacillati</taxon>
        <taxon>Actinomycetota</taxon>
        <taxon>Actinomycetes</taxon>
        <taxon>Mycobacteriales</taxon>
        <taxon>Gordoniaceae</taxon>
        <taxon>Gordonia</taxon>
    </lineage>
</organism>
<feature type="transmembrane region" description="Helical" evidence="10">
    <location>
        <begin position="436"/>
        <end position="454"/>
    </location>
</feature>
<dbReference type="Pfam" id="PF02653">
    <property type="entry name" value="BPD_transp_2"/>
    <property type="match status" value="2"/>
</dbReference>
<gene>
    <name evidence="11" type="ORF">V525_21220</name>
</gene>
<feature type="region of interest" description="Disordered" evidence="9">
    <location>
        <begin position="643"/>
        <end position="672"/>
    </location>
</feature>
<dbReference type="InterPro" id="IPR043428">
    <property type="entry name" value="LivM-like"/>
</dbReference>
<feature type="transmembrane region" description="Helical" evidence="10">
    <location>
        <begin position="354"/>
        <end position="375"/>
    </location>
</feature>
<keyword evidence="3" id="KW-1003">Cell membrane</keyword>
<dbReference type="GO" id="GO:0005886">
    <property type="term" value="C:plasma membrane"/>
    <property type="evidence" value="ECO:0007669"/>
    <property type="project" value="UniProtKB-SubCell"/>
</dbReference>
<evidence type="ECO:0000256" key="6">
    <source>
        <dbReference type="ARBA" id="ARBA00022989"/>
    </source>
</evidence>
<evidence type="ECO:0000313" key="11">
    <source>
        <dbReference type="EMBL" id="ETA04641.1"/>
    </source>
</evidence>
<feature type="transmembrane region" description="Helical" evidence="10">
    <location>
        <begin position="382"/>
        <end position="402"/>
    </location>
</feature>
<evidence type="ECO:0000256" key="10">
    <source>
        <dbReference type="SAM" id="Phobius"/>
    </source>
</evidence>
<dbReference type="AlphaFoldDB" id="W9DDZ8"/>
<feature type="transmembrane region" description="Helical" evidence="10">
    <location>
        <begin position="408"/>
        <end position="429"/>
    </location>
</feature>
<feature type="transmembrane region" description="Helical" evidence="10">
    <location>
        <begin position="556"/>
        <end position="573"/>
    </location>
</feature>
<comment type="caution">
    <text evidence="11">The sequence shown here is derived from an EMBL/GenBank/DDBJ whole genome shotgun (WGS) entry which is preliminary data.</text>
</comment>
<keyword evidence="5" id="KW-0029">Amino-acid transport</keyword>
<dbReference type="InterPro" id="IPR052157">
    <property type="entry name" value="BCAA_transport_permease"/>
</dbReference>
<evidence type="ECO:0000256" key="2">
    <source>
        <dbReference type="ARBA" id="ARBA00022448"/>
    </source>
</evidence>
<dbReference type="PANTHER" id="PTHR11795">
    <property type="entry name" value="BRANCHED-CHAIN AMINO ACID TRANSPORT SYSTEM PERMEASE PROTEIN LIVH"/>
    <property type="match status" value="1"/>
</dbReference>
<feature type="transmembrane region" description="Helical" evidence="10">
    <location>
        <begin position="241"/>
        <end position="259"/>
    </location>
</feature>
<keyword evidence="4 10" id="KW-0812">Transmembrane</keyword>